<organism evidence="2 3">
    <name type="scientific">Prorocentrum cordatum</name>
    <dbReference type="NCBI Taxonomy" id="2364126"/>
    <lineage>
        <taxon>Eukaryota</taxon>
        <taxon>Sar</taxon>
        <taxon>Alveolata</taxon>
        <taxon>Dinophyceae</taxon>
        <taxon>Prorocentrales</taxon>
        <taxon>Prorocentraceae</taxon>
        <taxon>Prorocentrum</taxon>
    </lineage>
</organism>
<feature type="compositionally biased region" description="Basic residues" evidence="1">
    <location>
        <begin position="370"/>
        <end position="390"/>
    </location>
</feature>
<feature type="region of interest" description="Disordered" evidence="1">
    <location>
        <begin position="199"/>
        <end position="249"/>
    </location>
</feature>
<feature type="non-terminal residue" evidence="2">
    <location>
        <position position="390"/>
    </location>
</feature>
<feature type="region of interest" description="Disordered" evidence="1">
    <location>
        <begin position="264"/>
        <end position="390"/>
    </location>
</feature>
<comment type="caution">
    <text evidence="2">The sequence shown here is derived from an EMBL/GenBank/DDBJ whole genome shotgun (WGS) entry which is preliminary data.</text>
</comment>
<evidence type="ECO:0000256" key="1">
    <source>
        <dbReference type="SAM" id="MobiDB-lite"/>
    </source>
</evidence>
<feature type="compositionally biased region" description="Basic and acidic residues" evidence="1">
    <location>
        <begin position="322"/>
        <end position="338"/>
    </location>
</feature>
<sequence>MTVSHLLSRNFDNEFLQGSWPRANAALSWERKPPRQCERTSAPCKELTRHDRGATRRVQIVRGGLDNLRSGMSSYRRISKYNLRWSSAFLGSLGPIVSGRGGAAMYIAYKSEFEYASPSPSSSAHLPRRIQNSRTRQGQRGIACKRHARMEGRQDCIYSQGQQGPRSLISEPWLAGHRDAMHAVEKNAERCLRRRAEKDTWPREHRRRASGGKNERMRNPMARPAGEQTQGGRRGAVREKIGEGRGRGRRESLCRVFRARLAPAPGASEAAPRGGGPHRPGQRAPGGRGPASAGGRARQLAAATGARGQRVAAAAPAARYALRADSESLRSAGREARRGSGRRAPGDGEVASASRRSAVGQSQRSDTLSHRSRQWRCPKRCPSRWGRRIP</sequence>
<feature type="compositionally biased region" description="Basic and acidic residues" evidence="1">
    <location>
        <begin position="236"/>
        <end position="249"/>
    </location>
</feature>
<gene>
    <name evidence="2" type="ORF">PCOR1329_LOCUS14877</name>
</gene>
<feature type="compositionally biased region" description="Low complexity" evidence="1">
    <location>
        <begin position="290"/>
        <end position="321"/>
    </location>
</feature>
<proteinExistence type="predicted"/>
<evidence type="ECO:0000313" key="2">
    <source>
        <dbReference type="EMBL" id="CAK0809708.1"/>
    </source>
</evidence>
<accession>A0ABN9QWN5</accession>
<protein>
    <submittedName>
        <fullName evidence="2">Uncharacterized protein</fullName>
    </submittedName>
</protein>
<feature type="region of interest" description="Disordered" evidence="1">
    <location>
        <begin position="118"/>
        <end position="143"/>
    </location>
</feature>
<name>A0ABN9QWN5_9DINO</name>
<evidence type="ECO:0000313" key="3">
    <source>
        <dbReference type="Proteomes" id="UP001189429"/>
    </source>
</evidence>
<dbReference type="EMBL" id="CAUYUJ010004461">
    <property type="protein sequence ID" value="CAK0809708.1"/>
    <property type="molecule type" value="Genomic_DNA"/>
</dbReference>
<keyword evidence="3" id="KW-1185">Reference proteome</keyword>
<dbReference type="Proteomes" id="UP001189429">
    <property type="component" value="Unassembled WGS sequence"/>
</dbReference>
<feature type="compositionally biased region" description="Gly residues" evidence="1">
    <location>
        <begin position="273"/>
        <end position="289"/>
    </location>
</feature>
<reference evidence="2" key="1">
    <citation type="submission" date="2023-10" db="EMBL/GenBank/DDBJ databases">
        <authorList>
            <person name="Chen Y."/>
            <person name="Shah S."/>
            <person name="Dougan E. K."/>
            <person name="Thang M."/>
            <person name="Chan C."/>
        </authorList>
    </citation>
    <scope>NUCLEOTIDE SEQUENCE [LARGE SCALE GENOMIC DNA]</scope>
</reference>